<dbReference type="Pfam" id="PF13560">
    <property type="entry name" value="HTH_31"/>
    <property type="match status" value="1"/>
</dbReference>
<dbReference type="SMART" id="SM00530">
    <property type="entry name" value="HTH_XRE"/>
    <property type="match status" value="1"/>
</dbReference>
<dbReference type="InterPro" id="IPR001387">
    <property type="entry name" value="Cro/C1-type_HTH"/>
</dbReference>
<keyword evidence="3" id="KW-1185">Reference proteome</keyword>
<accession>A0ABY7M047</accession>
<sequence length="312" mass="36023">MMKAFGEKVRQLREERGISREAFCGDETELSIRQLYRVETGQSIPTLNKVTYIAQILGVSIGELTDGKTFELPARYKELKYLLLRTPTYGDQERLQKKSHYFDEIAEQYYEVIPEEERLMMDCLQSKIDVHFSDDVNFGEGILHEYFDQVLKKQVFSLNDLIVIDLYLACLASAPVLEGIYSLDLYKTLMERLLDQDIADPETALILNNVLLNNVDLAFRFQKDTFVEAIMSKSSDIMTAIHDFQKRPILSLVEWKYQLHFKNDLATAQESYTKAILFASLIGDTHLEEQLVTEWQKDTQNYPGSLSTVVGR</sequence>
<dbReference type="PROSITE" id="PS50943">
    <property type="entry name" value="HTH_CROC1"/>
    <property type="match status" value="1"/>
</dbReference>
<reference evidence="2 3" key="1">
    <citation type="submission" date="2022-12" db="EMBL/GenBank/DDBJ databases">
        <title>Streptococcus alactolyticus LGM, complete genome.</title>
        <authorList>
            <person name="Liu Z."/>
            <person name="Mu C."/>
            <person name="Zhu W."/>
        </authorList>
    </citation>
    <scope>NUCLEOTIDE SEQUENCE [LARGE SCALE GENOMIC DNA]</scope>
    <source>
        <strain evidence="2 3">LGM</strain>
    </source>
</reference>
<evidence type="ECO:0000313" key="2">
    <source>
        <dbReference type="EMBL" id="WBB07207.1"/>
    </source>
</evidence>
<evidence type="ECO:0000313" key="3">
    <source>
        <dbReference type="Proteomes" id="UP001212085"/>
    </source>
</evidence>
<dbReference type="InterPro" id="IPR010982">
    <property type="entry name" value="Lambda_DNA-bd_dom_sf"/>
</dbReference>
<protein>
    <submittedName>
        <fullName evidence="2">Helix-turn-helix domain-containing protein</fullName>
    </submittedName>
</protein>
<dbReference type="Proteomes" id="UP001212085">
    <property type="component" value="Chromosome"/>
</dbReference>
<dbReference type="InterPro" id="IPR040799">
    <property type="entry name" value="ComR_TPR"/>
</dbReference>
<evidence type="ECO:0000259" key="1">
    <source>
        <dbReference type="PROSITE" id="PS50943"/>
    </source>
</evidence>
<feature type="domain" description="HTH cro/C1-type" evidence="1">
    <location>
        <begin position="9"/>
        <end position="64"/>
    </location>
</feature>
<proteinExistence type="predicted"/>
<dbReference type="EMBL" id="CP114883">
    <property type="protein sequence ID" value="WBB07207.1"/>
    <property type="molecule type" value="Genomic_DNA"/>
</dbReference>
<dbReference type="CDD" id="cd00093">
    <property type="entry name" value="HTH_XRE"/>
    <property type="match status" value="1"/>
</dbReference>
<dbReference type="Gene3D" id="1.10.260.40">
    <property type="entry name" value="lambda repressor-like DNA-binding domains"/>
    <property type="match status" value="1"/>
</dbReference>
<organism evidence="2 3">
    <name type="scientific">Streptococcus alactolyticus</name>
    <dbReference type="NCBI Taxonomy" id="29389"/>
    <lineage>
        <taxon>Bacteria</taxon>
        <taxon>Bacillati</taxon>
        <taxon>Bacillota</taxon>
        <taxon>Bacilli</taxon>
        <taxon>Lactobacillales</taxon>
        <taxon>Streptococcaceae</taxon>
        <taxon>Streptococcus</taxon>
    </lineage>
</organism>
<dbReference type="Pfam" id="PF18710">
    <property type="entry name" value="ComR_TPR"/>
    <property type="match status" value="1"/>
</dbReference>
<dbReference type="SUPFAM" id="SSF47413">
    <property type="entry name" value="lambda repressor-like DNA-binding domains"/>
    <property type="match status" value="1"/>
</dbReference>
<gene>
    <name evidence="2" type="ORF">O6R09_00350</name>
</gene>
<name>A0ABY7M047_STRAY</name>
<dbReference type="RefSeq" id="WP_269725856.1">
    <property type="nucleotide sequence ID" value="NZ_CP114883.1"/>
</dbReference>